<keyword evidence="5" id="KW-1185">Reference proteome</keyword>
<dbReference type="CDD" id="cd05009">
    <property type="entry name" value="SIS_GlmS_GlmD_2"/>
    <property type="match status" value="1"/>
</dbReference>
<dbReference type="InterPro" id="IPR046348">
    <property type="entry name" value="SIS_dom_sf"/>
</dbReference>
<protein>
    <submittedName>
        <fullName evidence="4">Iron dicitrate transport regulator FecR</fullName>
    </submittedName>
</protein>
<dbReference type="InterPro" id="IPR035490">
    <property type="entry name" value="GlmS/FrlB_SIS"/>
</dbReference>
<dbReference type="EMBL" id="PDEM01000023">
    <property type="protein sequence ID" value="PHZ84771.1"/>
    <property type="molecule type" value="Genomic_DNA"/>
</dbReference>
<accession>A0A2G4YR17</accession>
<dbReference type="PANTHER" id="PTHR10937">
    <property type="entry name" value="GLUCOSAMINE--FRUCTOSE-6-PHOSPHATE AMINOTRANSFERASE, ISOMERIZING"/>
    <property type="match status" value="1"/>
</dbReference>
<dbReference type="Gene3D" id="3.40.50.10490">
    <property type="entry name" value="Glucose-6-phosphate isomerase like protein, domain 1"/>
    <property type="match status" value="2"/>
</dbReference>
<dbReference type="InParanoid" id="A0A2G4YR17"/>
<evidence type="ECO:0000259" key="3">
    <source>
        <dbReference type="PROSITE" id="PS51464"/>
    </source>
</evidence>
<evidence type="ECO:0000256" key="1">
    <source>
        <dbReference type="ARBA" id="ARBA00022576"/>
    </source>
</evidence>
<feature type="domain" description="SIS" evidence="3">
    <location>
        <begin position="30"/>
        <end position="172"/>
    </location>
</feature>
<keyword evidence="1" id="KW-0032">Aminotransferase</keyword>
<feature type="domain" description="SIS" evidence="3">
    <location>
        <begin position="193"/>
        <end position="330"/>
    </location>
</feature>
<dbReference type="OrthoDB" id="9761808at2"/>
<organism evidence="4 5">
    <name type="scientific">Paremcibacter congregatus</name>
    <dbReference type="NCBI Taxonomy" id="2043170"/>
    <lineage>
        <taxon>Bacteria</taxon>
        <taxon>Pseudomonadati</taxon>
        <taxon>Pseudomonadota</taxon>
        <taxon>Alphaproteobacteria</taxon>
        <taxon>Emcibacterales</taxon>
        <taxon>Emcibacteraceae</taxon>
        <taxon>Paremcibacter</taxon>
    </lineage>
</organism>
<dbReference type="InterPro" id="IPR035466">
    <property type="entry name" value="GlmS/AgaS_SIS"/>
</dbReference>
<gene>
    <name evidence="4" type="ORF">CRD36_10310</name>
</gene>
<dbReference type="Proteomes" id="UP000229730">
    <property type="component" value="Unassembled WGS sequence"/>
</dbReference>
<dbReference type="RefSeq" id="WP_099473110.1">
    <property type="nucleotide sequence ID" value="NZ_CP041025.1"/>
</dbReference>
<evidence type="ECO:0000313" key="4">
    <source>
        <dbReference type="EMBL" id="PHZ84771.1"/>
    </source>
</evidence>
<dbReference type="SUPFAM" id="SSF53697">
    <property type="entry name" value="SIS domain"/>
    <property type="match status" value="1"/>
</dbReference>
<comment type="caution">
    <text evidence="4">The sequence shown here is derived from an EMBL/GenBank/DDBJ whole genome shotgun (WGS) entry which is preliminary data.</text>
</comment>
<evidence type="ECO:0000313" key="5">
    <source>
        <dbReference type="Proteomes" id="UP000229730"/>
    </source>
</evidence>
<dbReference type="GO" id="GO:0097367">
    <property type="term" value="F:carbohydrate derivative binding"/>
    <property type="evidence" value="ECO:0007669"/>
    <property type="project" value="InterPro"/>
</dbReference>
<sequence length="340" mass="36603">MQTKMFSEAGEASASARIYLSRATSALQRVVEKIHLFDPALVITCARGSSDHAATYAKYMIEKHLGLPVASHAPSMSSLFKRPLKMDRALFICISQSGGSPDLVESAKLARQQGAFTVALVNETASPLAEACEYVIPLYAGPELSVAATKSYILSLVAIAHLTACLSRDQDLLADIETLPQKLSDAWTLEWGAALPILTPARNFFVVGRGLGLGIAQEAALKFKETSGLHAESYSAAEVRHGPMALVEKNMPVLLFVPQDASTKSFDVIAEDFIQRGAKVISVGKSYRGAVVLPTIDGLAPELSVICMIQTFYKLVNRLSLERGLNPDSPPSLRKVTETV</sequence>
<dbReference type="GO" id="GO:1901135">
    <property type="term" value="P:carbohydrate derivative metabolic process"/>
    <property type="evidence" value="ECO:0007669"/>
    <property type="project" value="InterPro"/>
</dbReference>
<dbReference type="InterPro" id="IPR001347">
    <property type="entry name" value="SIS_dom"/>
</dbReference>
<dbReference type="AlphaFoldDB" id="A0A2G4YR17"/>
<dbReference type="PANTHER" id="PTHR10937:SF8">
    <property type="entry name" value="AMINOTRANSFERASE-RELATED"/>
    <property type="match status" value="1"/>
</dbReference>
<dbReference type="Pfam" id="PF01380">
    <property type="entry name" value="SIS"/>
    <property type="match status" value="2"/>
</dbReference>
<name>A0A2G4YR17_9PROT</name>
<dbReference type="CDD" id="cd05008">
    <property type="entry name" value="SIS_GlmS_GlmD_1"/>
    <property type="match status" value="1"/>
</dbReference>
<proteinExistence type="predicted"/>
<keyword evidence="1" id="KW-0808">Transferase</keyword>
<keyword evidence="2" id="KW-0677">Repeat</keyword>
<reference evidence="4 5" key="1">
    <citation type="submission" date="2017-10" db="EMBL/GenBank/DDBJ databases">
        <title>Frigbacter circumglobatus gen. nov. sp. nov., isolated from sediment cultured in situ.</title>
        <authorList>
            <person name="Zhao Z."/>
        </authorList>
    </citation>
    <scope>NUCLEOTIDE SEQUENCE [LARGE SCALE GENOMIC DNA]</scope>
    <source>
        <strain evidence="4 5">ZYL</strain>
    </source>
</reference>
<dbReference type="GO" id="GO:0008483">
    <property type="term" value="F:transaminase activity"/>
    <property type="evidence" value="ECO:0007669"/>
    <property type="project" value="UniProtKB-KW"/>
</dbReference>
<dbReference type="PROSITE" id="PS51464">
    <property type="entry name" value="SIS"/>
    <property type="match status" value="2"/>
</dbReference>
<evidence type="ECO:0000256" key="2">
    <source>
        <dbReference type="ARBA" id="ARBA00022737"/>
    </source>
</evidence>